<accession>A0AAE1ELL8</accession>
<comment type="caution">
    <text evidence="2">The sequence shown here is derived from an EMBL/GenBank/DDBJ whole genome shotgun (WGS) entry which is preliminary data.</text>
</comment>
<feature type="compositionally biased region" description="Gly residues" evidence="1">
    <location>
        <begin position="72"/>
        <end position="85"/>
    </location>
</feature>
<keyword evidence="3" id="KW-1185">Reference proteome</keyword>
<feature type="region of interest" description="Disordered" evidence="1">
    <location>
        <begin position="62"/>
        <end position="95"/>
    </location>
</feature>
<sequence length="95" mass="10585">MRDKKTKGRKGKMRDKKTKGRKGKMRDKRTDRDGEVNCTFWSAVASHEFKCDVKRREGVEIRDQEEDTRVAGGSGVGGAGAGGGGGDEERRSYKY</sequence>
<dbReference type="EMBL" id="JAWQEG010005758">
    <property type="protein sequence ID" value="KAK3856902.1"/>
    <property type="molecule type" value="Genomic_DNA"/>
</dbReference>
<dbReference type="AlphaFoldDB" id="A0AAE1ELL8"/>
<evidence type="ECO:0000313" key="3">
    <source>
        <dbReference type="Proteomes" id="UP001286313"/>
    </source>
</evidence>
<proteinExistence type="predicted"/>
<evidence type="ECO:0000313" key="2">
    <source>
        <dbReference type="EMBL" id="KAK3856902.1"/>
    </source>
</evidence>
<reference evidence="2" key="1">
    <citation type="submission" date="2023-10" db="EMBL/GenBank/DDBJ databases">
        <title>Genome assemblies of two species of porcelain crab, Petrolisthes cinctipes and Petrolisthes manimaculis (Anomura: Porcellanidae).</title>
        <authorList>
            <person name="Angst P."/>
        </authorList>
    </citation>
    <scope>NUCLEOTIDE SEQUENCE</scope>
    <source>
        <strain evidence="2">PB745_01</strain>
        <tissue evidence="2">Gill</tissue>
    </source>
</reference>
<gene>
    <name evidence="2" type="ORF">Pcinc_036812</name>
</gene>
<organism evidence="2 3">
    <name type="scientific">Petrolisthes cinctipes</name>
    <name type="common">Flat porcelain crab</name>
    <dbReference type="NCBI Taxonomy" id="88211"/>
    <lineage>
        <taxon>Eukaryota</taxon>
        <taxon>Metazoa</taxon>
        <taxon>Ecdysozoa</taxon>
        <taxon>Arthropoda</taxon>
        <taxon>Crustacea</taxon>
        <taxon>Multicrustacea</taxon>
        <taxon>Malacostraca</taxon>
        <taxon>Eumalacostraca</taxon>
        <taxon>Eucarida</taxon>
        <taxon>Decapoda</taxon>
        <taxon>Pleocyemata</taxon>
        <taxon>Anomura</taxon>
        <taxon>Galatheoidea</taxon>
        <taxon>Porcellanidae</taxon>
        <taxon>Petrolisthes</taxon>
    </lineage>
</organism>
<name>A0AAE1ELL8_PETCI</name>
<evidence type="ECO:0000256" key="1">
    <source>
        <dbReference type="SAM" id="MobiDB-lite"/>
    </source>
</evidence>
<protein>
    <submittedName>
        <fullName evidence="2">Uncharacterized protein</fullName>
    </submittedName>
</protein>
<feature type="compositionally biased region" description="Basic residues" evidence="1">
    <location>
        <begin position="1"/>
        <end position="27"/>
    </location>
</feature>
<feature type="region of interest" description="Disordered" evidence="1">
    <location>
        <begin position="1"/>
        <end position="34"/>
    </location>
</feature>
<dbReference type="Proteomes" id="UP001286313">
    <property type="component" value="Unassembled WGS sequence"/>
</dbReference>